<name>V2YL45_MONRO</name>
<dbReference type="HOGENOM" id="CLU_1402777_0_0_1"/>
<proteinExistence type="predicted"/>
<evidence type="ECO:0000313" key="1">
    <source>
        <dbReference type="EMBL" id="ESK92414.1"/>
    </source>
</evidence>
<evidence type="ECO:0000313" key="2">
    <source>
        <dbReference type="Proteomes" id="UP000017559"/>
    </source>
</evidence>
<sequence>MTHTNAKIIDITPKIREKLQEYQDRPDALAYVQELCTFAARTDTAVKASVYHRDILPRLVARVCEVVYLLVCACSVIDCRNPEQRVFHSNYMKNVGEELTRVLKEVESFILTLNGTTTRMIRYNLYGQYDRATIQTYMASVYQALSPFNPPAESEITNSVQKLIVGPGTGDSSAQSTSLQLDIVQYLGRILGMW</sequence>
<accession>V2YL45</accession>
<reference evidence="1 2" key="1">
    <citation type="journal article" date="2014" name="BMC Genomics">
        <title>Genome and secretome analysis of the hemibiotrophic fungal pathogen, Moniliophthora roreri, which causes frosty pod rot disease of cacao: mechanisms of the biotrophic and necrotrophic phases.</title>
        <authorList>
            <person name="Meinhardt L.W."/>
            <person name="Costa G.G.L."/>
            <person name="Thomazella D.P.T."/>
            <person name="Teixeira P.J.P.L."/>
            <person name="Carazzolle M.F."/>
            <person name="Schuster S.C."/>
            <person name="Carlson J.E."/>
            <person name="Guiltinan M.J."/>
            <person name="Mieczkowski P."/>
            <person name="Farmer A."/>
            <person name="Ramaraj T."/>
            <person name="Crozier J."/>
            <person name="Davis R.E."/>
            <person name="Shao J."/>
            <person name="Melnick R.L."/>
            <person name="Pereira G.A.G."/>
            <person name="Bailey B.A."/>
        </authorList>
    </citation>
    <scope>NUCLEOTIDE SEQUENCE [LARGE SCALE GENOMIC DNA]</scope>
    <source>
        <strain evidence="1 2">MCA 2997</strain>
    </source>
</reference>
<dbReference type="KEGG" id="mrr:Moror_4545"/>
<organism evidence="1 2">
    <name type="scientific">Moniliophthora roreri (strain MCA 2997)</name>
    <name type="common">Cocoa frosty pod rot fungus</name>
    <name type="synonym">Crinipellis roreri</name>
    <dbReference type="NCBI Taxonomy" id="1381753"/>
    <lineage>
        <taxon>Eukaryota</taxon>
        <taxon>Fungi</taxon>
        <taxon>Dikarya</taxon>
        <taxon>Basidiomycota</taxon>
        <taxon>Agaricomycotina</taxon>
        <taxon>Agaricomycetes</taxon>
        <taxon>Agaricomycetidae</taxon>
        <taxon>Agaricales</taxon>
        <taxon>Marasmiineae</taxon>
        <taxon>Marasmiaceae</taxon>
        <taxon>Moniliophthora</taxon>
    </lineage>
</organism>
<gene>
    <name evidence="1" type="ORF">Moror_4545</name>
</gene>
<dbReference type="EMBL" id="AWSO01000287">
    <property type="protein sequence ID" value="ESK92414.1"/>
    <property type="molecule type" value="Genomic_DNA"/>
</dbReference>
<dbReference type="Proteomes" id="UP000017559">
    <property type="component" value="Unassembled WGS sequence"/>
</dbReference>
<protein>
    <submittedName>
        <fullName evidence="1">Uncharacterized protein</fullName>
    </submittedName>
</protein>
<keyword evidence="2" id="KW-1185">Reference proteome</keyword>
<comment type="caution">
    <text evidence="1">The sequence shown here is derived from an EMBL/GenBank/DDBJ whole genome shotgun (WGS) entry which is preliminary data.</text>
</comment>
<dbReference type="AlphaFoldDB" id="V2YL45"/>